<dbReference type="Pfam" id="PF01844">
    <property type="entry name" value="HNH"/>
    <property type="match status" value="1"/>
</dbReference>
<keyword evidence="2" id="KW-0378">Hydrolase</keyword>
<dbReference type="Gene3D" id="1.10.30.50">
    <property type="match status" value="1"/>
</dbReference>
<comment type="caution">
    <text evidence="6">The sequence shown here is derived from an EMBL/GenBank/DDBJ whole genome shotgun (WGS) entry which is preliminary data.</text>
</comment>
<dbReference type="GO" id="GO:0003676">
    <property type="term" value="F:nucleic acid binding"/>
    <property type="evidence" value="ECO:0007669"/>
    <property type="project" value="InterPro"/>
</dbReference>
<organism evidence="6 7">
    <name type="scientific">Novosphingobium pentaromativorans</name>
    <dbReference type="NCBI Taxonomy" id="205844"/>
    <lineage>
        <taxon>Bacteria</taxon>
        <taxon>Pseudomonadati</taxon>
        <taxon>Pseudomonadota</taxon>
        <taxon>Alphaproteobacteria</taxon>
        <taxon>Sphingomonadales</taxon>
        <taxon>Sphingomonadaceae</taxon>
        <taxon>Novosphingobium</taxon>
    </lineage>
</organism>
<protein>
    <recommendedName>
        <fullName evidence="4">Putative HNH nuclease YajD</fullName>
    </recommendedName>
</protein>
<dbReference type="SMART" id="SM00507">
    <property type="entry name" value="HNHc"/>
    <property type="match status" value="1"/>
</dbReference>
<dbReference type="Proteomes" id="UP000249082">
    <property type="component" value="Unassembled WGS sequence"/>
</dbReference>
<dbReference type="EMBL" id="QFPX01000010">
    <property type="protein sequence ID" value="PZQ54179.1"/>
    <property type="molecule type" value="Genomic_DNA"/>
</dbReference>
<evidence type="ECO:0000259" key="5">
    <source>
        <dbReference type="SMART" id="SM00507"/>
    </source>
</evidence>
<evidence type="ECO:0000256" key="1">
    <source>
        <dbReference type="ARBA" id="ARBA00022722"/>
    </source>
</evidence>
<evidence type="ECO:0000256" key="3">
    <source>
        <dbReference type="ARBA" id="ARBA00038412"/>
    </source>
</evidence>
<proteinExistence type="inferred from homology"/>
<accession>A0A2W5NQ07</accession>
<name>A0A2W5NQ07_9SPHN</name>
<keyword evidence="6" id="KW-0255">Endonuclease</keyword>
<evidence type="ECO:0000256" key="2">
    <source>
        <dbReference type="ARBA" id="ARBA00022801"/>
    </source>
</evidence>
<dbReference type="GO" id="GO:0008270">
    <property type="term" value="F:zinc ion binding"/>
    <property type="evidence" value="ECO:0007669"/>
    <property type="project" value="InterPro"/>
</dbReference>
<dbReference type="GO" id="GO:0004519">
    <property type="term" value="F:endonuclease activity"/>
    <property type="evidence" value="ECO:0007669"/>
    <property type="project" value="UniProtKB-KW"/>
</dbReference>
<reference evidence="6 7" key="1">
    <citation type="submission" date="2017-08" db="EMBL/GenBank/DDBJ databases">
        <title>Infants hospitalized years apart are colonized by the same room-sourced microbial strains.</title>
        <authorList>
            <person name="Brooks B."/>
            <person name="Olm M.R."/>
            <person name="Firek B.A."/>
            <person name="Baker R."/>
            <person name="Thomas B.C."/>
            <person name="Morowitz M.J."/>
            <person name="Banfield J.F."/>
        </authorList>
    </citation>
    <scope>NUCLEOTIDE SEQUENCE [LARGE SCALE GENOMIC DNA]</scope>
    <source>
        <strain evidence="6">S2_005_002_R2_33</strain>
    </source>
</reference>
<dbReference type="PANTHER" id="PTHR41286">
    <property type="entry name" value="HNH NUCLEASE YAJD-RELATED"/>
    <property type="match status" value="1"/>
</dbReference>
<comment type="similarity">
    <text evidence="3">Belongs to the HNH nuclease family.</text>
</comment>
<dbReference type="InterPro" id="IPR002711">
    <property type="entry name" value="HNH"/>
</dbReference>
<dbReference type="GO" id="GO:0005829">
    <property type="term" value="C:cytosol"/>
    <property type="evidence" value="ECO:0007669"/>
    <property type="project" value="TreeGrafter"/>
</dbReference>
<sequence length="97" mass="10817">MAWSRQSRHARGYGKAWDKLRVRILARDKHLCQRCLPKGMVTAANQVDHIVPKAKGGTDEEDNLQVLCKPCHDAKTIEDAGGTARIEIGIDGWPVQE</sequence>
<dbReference type="GO" id="GO:0016787">
    <property type="term" value="F:hydrolase activity"/>
    <property type="evidence" value="ECO:0007669"/>
    <property type="project" value="UniProtKB-KW"/>
</dbReference>
<evidence type="ECO:0000256" key="4">
    <source>
        <dbReference type="ARBA" id="ARBA00040194"/>
    </source>
</evidence>
<evidence type="ECO:0000313" key="7">
    <source>
        <dbReference type="Proteomes" id="UP000249082"/>
    </source>
</evidence>
<feature type="domain" description="HNH nuclease" evidence="5">
    <location>
        <begin position="19"/>
        <end position="73"/>
    </location>
</feature>
<dbReference type="InterPro" id="IPR003615">
    <property type="entry name" value="HNH_nuc"/>
</dbReference>
<gene>
    <name evidence="6" type="ORF">DI555_14060</name>
</gene>
<dbReference type="PANTHER" id="PTHR41286:SF1">
    <property type="entry name" value="HNH NUCLEASE YAJD-RELATED"/>
    <property type="match status" value="1"/>
</dbReference>
<dbReference type="CDD" id="cd00085">
    <property type="entry name" value="HNHc"/>
    <property type="match status" value="1"/>
</dbReference>
<keyword evidence="1" id="KW-0540">Nuclease</keyword>
<evidence type="ECO:0000313" key="6">
    <source>
        <dbReference type="EMBL" id="PZQ54179.1"/>
    </source>
</evidence>
<dbReference type="AlphaFoldDB" id="A0A2W5NQ07"/>